<dbReference type="InterPro" id="IPR027417">
    <property type="entry name" value="P-loop_NTPase"/>
</dbReference>
<dbReference type="OrthoDB" id="442176at2759"/>
<dbReference type="AlphaFoldDB" id="A0A6A5SY83"/>
<feature type="non-terminal residue" evidence="1">
    <location>
        <position position="1"/>
    </location>
</feature>
<proteinExistence type="predicted"/>
<dbReference type="Gene3D" id="3.40.50.300">
    <property type="entry name" value="P-loop containing nucleotide triphosphate hydrolases"/>
    <property type="match status" value="1"/>
</dbReference>
<evidence type="ECO:0000313" key="1">
    <source>
        <dbReference type="EMBL" id="KAF1941927.1"/>
    </source>
</evidence>
<keyword evidence="2" id="KW-1185">Reference proteome</keyword>
<evidence type="ECO:0000313" key="2">
    <source>
        <dbReference type="Proteomes" id="UP000800038"/>
    </source>
</evidence>
<accession>A0A6A5SY83</accession>
<dbReference type="Pfam" id="PF00406">
    <property type="entry name" value="ADK"/>
    <property type="match status" value="1"/>
</dbReference>
<dbReference type="Proteomes" id="UP000800038">
    <property type="component" value="Unassembled WGS sequence"/>
</dbReference>
<dbReference type="EMBL" id="ML976041">
    <property type="protein sequence ID" value="KAF1941927.1"/>
    <property type="molecule type" value="Genomic_DNA"/>
</dbReference>
<name>A0A6A5SY83_9PLEO</name>
<gene>
    <name evidence="1" type="ORF">EJ02DRAFT_490768</name>
</gene>
<dbReference type="SUPFAM" id="SSF52540">
    <property type="entry name" value="P-loop containing nucleoside triphosphate hydrolases"/>
    <property type="match status" value="1"/>
</dbReference>
<reference evidence="1" key="1">
    <citation type="journal article" date="2020" name="Stud. Mycol.">
        <title>101 Dothideomycetes genomes: a test case for predicting lifestyles and emergence of pathogens.</title>
        <authorList>
            <person name="Haridas S."/>
            <person name="Albert R."/>
            <person name="Binder M."/>
            <person name="Bloem J."/>
            <person name="Labutti K."/>
            <person name="Salamov A."/>
            <person name="Andreopoulos B."/>
            <person name="Baker S."/>
            <person name="Barry K."/>
            <person name="Bills G."/>
            <person name="Bluhm B."/>
            <person name="Cannon C."/>
            <person name="Castanera R."/>
            <person name="Culley D."/>
            <person name="Daum C."/>
            <person name="Ezra D."/>
            <person name="Gonzalez J."/>
            <person name="Henrissat B."/>
            <person name="Kuo A."/>
            <person name="Liang C."/>
            <person name="Lipzen A."/>
            <person name="Lutzoni F."/>
            <person name="Magnuson J."/>
            <person name="Mondo S."/>
            <person name="Nolan M."/>
            <person name="Ohm R."/>
            <person name="Pangilinan J."/>
            <person name="Park H.-J."/>
            <person name="Ramirez L."/>
            <person name="Alfaro M."/>
            <person name="Sun H."/>
            <person name="Tritt A."/>
            <person name="Yoshinaga Y."/>
            <person name="Zwiers L.-H."/>
            <person name="Turgeon B."/>
            <person name="Goodwin S."/>
            <person name="Spatafora J."/>
            <person name="Crous P."/>
            <person name="Grigoriev I."/>
        </authorList>
    </citation>
    <scope>NUCLEOTIDE SEQUENCE</scope>
    <source>
        <strain evidence="1">CBS 161.51</strain>
    </source>
</reference>
<organism evidence="1 2">
    <name type="scientific">Clathrospora elynae</name>
    <dbReference type="NCBI Taxonomy" id="706981"/>
    <lineage>
        <taxon>Eukaryota</taxon>
        <taxon>Fungi</taxon>
        <taxon>Dikarya</taxon>
        <taxon>Ascomycota</taxon>
        <taxon>Pezizomycotina</taxon>
        <taxon>Dothideomycetes</taxon>
        <taxon>Pleosporomycetidae</taxon>
        <taxon>Pleosporales</taxon>
        <taxon>Diademaceae</taxon>
        <taxon>Clathrospora</taxon>
    </lineage>
</organism>
<sequence>LGEIGCGRGTLCAYFAESKKLIHYSVGDGLRSWMHADRDAPLAVTIQDKLDNQGFLASEELNPFICQAIPDAMGREPKAAGIPIDGFPRSTEQLESWSVWLFPDDLPLAGEPKFEKRFSEYKVETLSVEETYGQHVLLHEPNIDANGTKEENVNGMASKLDGSELWRRVMVEGRADAHFQV</sequence>
<protein>
    <submittedName>
        <fullName evidence="1">Uncharacterized protein</fullName>
    </submittedName>
</protein>